<keyword evidence="2" id="KW-0812">Transmembrane</keyword>
<dbReference type="Proteomes" id="UP001154282">
    <property type="component" value="Unassembled WGS sequence"/>
</dbReference>
<proteinExistence type="predicted"/>
<keyword evidence="4" id="KW-1185">Reference proteome</keyword>
<feature type="transmembrane region" description="Helical" evidence="2">
    <location>
        <begin position="223"/>
        <end position="239"/>
    </location>
</feature>
<dbReference type="PANTHER" id="PTHR33698:SF6">
    <property type="entry name" value="TRANSMEMBRANE PROTEIN"/>
    <property type="match status" value="1"/>
</dbReference>
<organism evidence="3 4">
    <name type="scientific">Linum tenue</name>
    <dbReference type="NCBI Taxonomy" id="586396"/>
    <lineage>
        <taxon>Eukaryota</taxon>
        <taxon>Viridiplantae</taxon>
        <taxon>Streptophyta</taxon>
        <taxon>Embryophyta</taxon>
        <taxon>Tracheophyta</taxon>
        <taxon>Spermatophyta</taxon>
        <taxon>Magnoliopsida</taxon>
        <taxon>eudicotyledons</taxon>
        <taxon>Gunneridae</taxon>
        <taxon>Pentapetalae</taxon>
        <taxon>rosids</taxon>
        <taxon>fabids</taxon>
        <taxon>Malpighiales</taxon>
        <taxon>Linaceae</taxon>
        <taxon>Linum</taxon>
    </lineage>
</organism>
<comment type="caution">
    <text evidence="3">The sequence shown here is derived from an EMBL/GenBank/DDBJ whole genome shotgun (WGS) entry which is preliminary data.</text>
</comment>
<keyword evidence="2" id="KW-0472">Membrane</keyword>
<name>A0AAV0M152_9ROSI</name>
<gene>
    <name evidence="3" type="ORF">LITE_LOCUS26394</name>
</gene>
<dbReference type="EMBL" id="CAMGYJ010000006">
    <property type="protein sequence ID" value="CAI0440110.1"/>
    <property type="molecule type" value="Genomic_DNA"/>
</dbReference>
<evidence type="ECO:0000313" key="3">
    <source>
        <dbReference type="EMBL" id="CAI0440110.1"/>
    </source>
</evidence>
<protein>
    <recommendedName>
        <fullName evidence="5">Transmembrane protein</fullName>
    </recommendedName>
</protein>
<evidence type="ECO:0000256" key="1">
    <source>
        <dbReference type="SAM" id="MobiDB-lite"/>
    </source>
</evidence>
<feature type="region of interest" description="Disordered" evidence="1">
    <location>
        <begin position="68"/>
        <end position="96"/>
    </location>
</feature>
<keyword evidence="2" id="KW-1133">Transmembrane helix</keyword>
<sequence length="242" mass="27187">MATIVAFASPFPPPCTSKLSHVAPNVPLGYQKTHIAFHKTNSSSSTRNLSSSFERSRIRVKIFSLSSSSKDDNNNSGTGTGTGSNNKSVNDDVDGHMNSDVSSGDEFSLFGKQQAIHGFFKHLMTSLGDNVEFVVKPTLRHGINVGFTWKFQWSKTHFPLGEGLNLYILQTYQGKFFIRNLEMLVEVLPLNIEPIRLRFVAFVMGILNMMKGLNLYRYNMKRAMVYLLLMAIVLLYLSSEIY</sequence>
<evidence type="ECO:0000313" key="4">
    <source>
        <dbReference type="Proteomes" id="UP001154282"/>
    </source>
</evidence>
<accession>A0AAV0M152</accession>
<evidence type="ECO:0000256" key="2">
    <source>
        <dbReference type="SAM" id="Phobius"/>
    </source>
</evidence>
<evidence type="ECO:0008006" key="5">
    <source>
        <dbReference type="Google" id="ProtNLM"/>
    </source>
</evidence>
<reference evidence="3" key="1">
    <citation type="submission" date="2022-08" db="EMBL/GenBank/DDBJ databases">
        <authorList>
            <person name="Gutierrez-Valencia J."/>
        </authorList>
    </citation>
    <scope>NUCLEOTIDE SEQUENCE</scope>
</reference>
<dbReference type="PANTHER" id="PTHR33698">
    <property type="entry name" value="NUCLEAR TRANSPORT FACTOR 2 (NTF2)-LIKE PROTEIN"/>
    <property type="match status" value="1"/>
</dbReference>
<feature type="transmembrane region" description="Helical" evidence="2">
    <location>
        <begin position="197"/>
        <end position="216"/>
    </location>
</feature>
<dbReference type="AlphaFoldDB" id="A0AAV0M152"/>